<organism evidence="1 2">
    <name type="scientific">Strongyloides stercoralis</name>
    <name type="common">Threadworm</name>
    <dbReference type="NCBI Taxonomy" id="6248"/>
    <lineage>
        <taxon>Eukaryota</taxon>
        <taxon>Metazoa</taxon>
        <taxon>Ecdysozoa</taxon>
        <taxon>Nematoda</taxon>
        <taxon>Chromadorea</taxon>
        <taxon>Rhabditida</taxon>
        <taxon>Tylenchina</taxon>
        <taxon>Panagrolaimomorpha</taxon>
        <taxon>Strongyloidoidea</taxon>
        <taxon>Strongyloididae</taxon>
        <taxon>Strongyloides</taxon>
    </lineage>
</organism>
<dbReference type="Gene3D" id="3.40.50.1240">
    <property type="entry name" value="Phosphoglycerate mutase-like"/>
    <property type="match status" value="1"/>
</dbReference>
<accession>A0AAF5D3I2</accession>
<dbReference type="AlphaFoldDB" id="A0AAF5D3I2"/>
<sequence length="155" mass="17481">MDRTCETTTILLGDKKNKINIEPGLIECLTMCLDPPGCWTIDKLKEKYNKIDLSYQPIITEYPKFETGWNDEVCRSRMKTTIEGILQKCSGVNDQILLVSHASPMAGIHDVLGGHWNYPCQGSVSIYDEISNGSGTFVCSKFNDTSHLKMEIWTK</sequence>
<keyword evidence="1" id="KW-1185">Reference proteome</keyword>
<dbReference type="SUPFAM" id="SSF53254">
    <property type="entry name" value="Phosphoglycerate mutase-like"/>
    <property type="match status" value="1"/>
</dbReference>
<evidence type="ECO:0000313" key="2">
    <source>
        <dbReference type="WBParaSite" id="TCONS_00006345.p1"/>
    </source>
</evidence>
<dbReference type="Proteomes" id="UP000035681">
    <property type="component" value="Unplaced"/>
</dbReference>
<proteinExistence type="predicted"/>
<dbReference type="InterPro" id="IPR029033">
    <property type="entry name" value="His_PPase_superfam"/>
</dbReference>
<protein>
    <submittedName>
        <fullName evidence="2">Phosphoglycerate mutase family protein</fullName>
    </submittedName>
</protein>
<reference evidence="2" key="1">
    <citation type="submission" date="2024-02" db="UniProtKB">
        <authorList>
            <consortium name="WormBaseParasite"/>
        </authorList>
    </citation>
    <scope>IDENTIFICATION</scope>
</reference>
<evidence type="ECO:0000313" key="1">
    <source>
        <dbReference type="Proteomes" id="UP000035681"/>
    </source>
</evidence>
<name>A0AAF5D3I2_STRER</name>
<dbReference type="WBParaSite" id="TCONS_00006345.p1">
    <property type="protein sequence ID" value="TCONS_00006345.p1"/>
    <property type="gene ID" value="XLOC_004500"/>
</dbReference>
<dbReference type="GO" id="GO:0016791">
    <property type="term" value="F:phosphatase activity"/>
    <property type="evidence" value="ECO:0007669"/>
    <property type="project" value="UniProtKB-ARBA"/>
</dbReference>